<feature type="compositionally biased region" description="Basic and acidic residues" evidence="5">
    <location>
        <begin position="437"/>
        <end position="460"/>
    </location>
</feature>
<accession>A0AA40EQB1</accession>
<dbReference type="InterPro" id="IPR050121">
    <property type="entry name" value="Cytochrome_P450_monoxygenase"/>
</dbReference>
<dbReference type="CDD" id="cd11051">
    <property type="entry name" value="CYP59-like"/>
    <property type="match status" value="1"/>
</dbReference>
<evidence type="ECO:0000313" key="6">
    <source>
        <dbReference type="EMBL" id="KAK0743544.1"/>
    </source>
</evidence>
<comment type="cofactor">
    <cofactor evidence="4">
        <name>heme</name>
        <dbReference type="ChEBI" id="CHEBI:30413"/>
    </cofactor>
</comment>
<dbReference type="GO" id="GO:0004497">
    <property type="term" value="F:monooxygenase activity"/>
    <property type="evidence" value="ECO:0007669"/>
    <property type="project" value="InterPro"/>
</dbReference>
<proteinExistence type="predicted"/>
<dbReference type="InterPro" id="IPR001128">
    <property type="entry name" value="Cyt_P450"/>
</dbReference>
<evidence type="ECO:0000313" key="7">
    <source>
        <dbReference type="Proteomes" id="UP001172155"/>
    </source>
</evidence>
<evidence type="ECO:0000256" key="5">
    <source>
        <dbReference type="SAM" id="MobiDB-lite"/>
    </source>
</evidence>
<dbReference type="Pfam" id="PF00067">
    <property type="entry name" value="p450"/>
    <property type="match status" value="1"/>
</dbReference>
<name>A0AA40EQB1_9PEZI</name>
<gene>
    <name evidence="6" type="ORF">B0T18DRAFT_186044</name>
</gene>
<dbReference type="PRINTS" id="PR00385">
    <property type="entry name" value="P450"/>
</dbReference>
<evidence type="ECO:0000256" key="1">
    <source>
        <dbReference type="ARBA" id="ARBA00022617"/>
    </source>
</evidence>
<evidence type="ECO:0000256" key="4">
    <source>
        <dbReference type="PIRSR" id="PIRSR602401-1"/>
    </source>
</evidence>
<dbReference type="PRINTS" id="PR00463">
    <property type="entry name" value="EP450I"/>
</dbReference>
<dbReference type="InterPro" id="IPR002401">
    <property type="entry name" value="Cyt_P450_E_grp-I"/>
</dbReference>
<reference evidence="6" key="1">
    <citation type="submission" date="2023-06" db="EMBL/GenBank/DDBJ databases">
        <title>Genome-scale phylogeny and comparative genomics of the fungal order Sordariales.</title>
        <authorList>
            <consortium name="Lawrence Berkeley National Laboratory"/>
            <person name="Hensen N."/>
            <person name="Bonometti L."/>
            <person name="Westerberg I."/>
            <person name="Brannstrom I.O."/>
            <person name="Guillou S."/>
            <person name="Cros-Aarteil S."/>
            <person name="Calhoun S."/>
            <person name="Haridas S."/>
            <person name="Kuo A."/>
            <person name="Mondo S."/>
            <person name="Pangilinan J."/>
            <person name="Riley R."/>
            <person name="LaButti K."/>
            <person name="Andreopoulos B."/>
            <person name="Lipzen A."/>
            <person name="Chen C."/>
            <person name="Yanf M."/>
            <person name="Daum C."/>
            <person name="Ng V."/>
            <person name="Clum A."/>
            <person name="Steindorff A."/>
            <person name="Ohm R."/>
            <person name="Martin F."/>
            <person name="Silar P."/>
            <person name="Natvig D."/>
            <person name="Lalanne C."/>
            <person name="Gautier V."/>
            <person name="Ament-velasquez S.L."/>
            <person name="Kruys A."/>
            <person name="Hutchinson M.I."/>
            <person name="Powell A.J."/>
            <person name="Barry K."/>
            <person name="Miller A.N."/>
            <person name="Grigoriev I.V."/>
            <person name="Debuchy R."/>
            <person name="Gladieux P."/>
            <person name="Thoren M.H."/>
            <person name="Johannesson H."/>
        </authorList>
    </citation>
    <scope>NUCLEOTIDE SEQUENCE</scope>
    <source>
        <strain evidence="6">SMH3187-1</strain>
    </source>
</reference>
<dbReference type="SUPFAM" id="SSF48264">
    <property type="entry name" value="Cytochrome P450"/>
    <property type="match status" value="1"/>
</dbReference>
<evidence type="ECO:0000256" key="2">
    <source>
        <dbReference type="ARBA" id="ARBA00022723"/>
    </source>
</evidence>
<dbReference type="GO" id="GO:0016705">
    <property type="term" value="F:oxidoreductase activity, acting on paired donors, with incorporation or reduction of molecular oxygen"/>
    <property type="evidence" value="ECO:0007669"/>
    <property type="project" value="InterPro"/>
</dbReference>
<dbReference type="GO" id="GO:0020037">
    <property type="term" value="F:heme binding"/>
    <property type="evidence" value="ECO:0007669"/>
    <property type="project" value="InterPro"/>
</dbReference>
<dbReference type="PANTHER" id="PTHR24305">
    <property type="entry name" value="CYTOCHROME P450"/>
    <property type="match status" value="1"/>
</dbReference>
<dbReference type="EMBL" id="JAUKUD010000005">
    <property type="protein sequence ID" value="KAK0743544.1"/>
    <property type="molecule type" value="Genomic_DNA"/>
</dbReference>
<dbReference type="Proteomes" id="UP001172155">
    <property type="component" value="Unassembled WGS sequence"/>
</dbReference>
<feature type="binding site" description="axial binding residue" evidence="4">
    <location>
        <position position="477"/>
    </location>
    <ligand>
        <name>heme</name>
        <dbReference type="ChEBI" id="CHEBI:30413"/>
    </ligand>
    <ligandPart>
        <name>Fe</name>
        <dbReference type="ChEBI" id="CHEBI:18248"/>
    </ligandPart>
</feature>
<dbReference type="AlphaFoldDB" id="A0AA40EQB1"/>
<feature type="region of interest" description="Disordered" evidence="5">
    <location>
        <begin position="437"/>
        <end position="468"/>
    </location>
</feature>
<protein>
    <submittedName>
        <fullName evidence="6">Cytochrome P450</fullName>
    </submittedName>
</protein>
<comment type="caution">
    <text evidence="6">The sequence shown here is derived from an EMBL/GenBank/DDBJ whole genome shotgun (WGS) entry which is preliminary data.</text>
</comment>
<organism evidence="6 7">
    <name type="scientific">Schizothecium vesticola</name>
    <dbReference type="NCBI Taxonomy" id="314040"/>
    <lineage>
        <taxon>Eukaryota</taxon>
        <taxon>Fungi</taxon>
        <taxon>Dikarya</taxon>
        <taxon>Ascomycota</taxon>
        <taxon>Pezizomycotina</taxon>
        <taxon>Sordariomycetes</taxon>
        <taxon>Sordariomycetidae</taxon>
        <taxon>Sordariales</taxon>
        <taxon>Schizotheciaceae</taxon>
        <taxon>Schizothecium</taxon>
    </lineage>
</organism>
<keyword evidence="1 4" id="KW-0349">Heme</keyword>
<dbReference type="GO" id="GO:0005506">
    <property type="term" value="F:iron ion binding"/>
    <property type="evidence" value="ECO:0007669"/>
    <property type="project" value="InterPro"/>
</dbReference>
<evidence type="ECO:0000256" key="3">
    <source>
        <dbReference type="ARBA" id="ARBA00023004"/>
    </source>
</evidence>
<dbReference type="Gene3D" id="1.10.630.10">
    <property type="entry name" value="Cytochrome P450"/>
    <property type="match status" value="1"/>
</dbReference>
<sequence>MLAPILLTAFAVLATYLFRKIRWARLEQFKNIPQIKPSAFWGHLKLMGELMSSGRENAHPDEMFVEISEQLGRPPCFLVDARPASWPTLLVANHETAEQISRVTKQFPWAVPKSPSFQDVIHVVGYKSLLIQEGEEWKQLRKMFNPGFAPSHLITMLPAILGKLSRFLQLMDTYAATGEVFSLSKPIINLTFDIIGAVVMDTDVDAQHEKDEDRSQLIRLFDELSQTYTGQGQNIPWYFRPRLEYRRIGIARQIDNILKPIVRQKHAELKRGSTKGRTVLDLSLQGIDDLTEAYVSLACDQIKTFLFAGHDTTAILLSWTFYELSRSPRVLKTVRDELDDLFGPDPDPESVIAKLLAPGGEELVSRMPYISAVIKEVLRLRPPAGSARMSPKGAGLMMRMQNGEDVCIDNMIIYLCGHLIQRDRNVYGETADDFVPERWLGDSDTSERTNDDAEGSKQENKITPGAWRPFERGPRSCIGQELANIEARVIIAAIARRYDITKVGLGELALNEKGEPVLNEKGQYKVKSEVYQVSRAHRSGVVGRVRRPSTDSLQTIQVTAKPVDGMKVKIKLAPNATTSRPSVVGVGDLLNHR</sequence>
<keyword evidence="2 4" id="KW-0479">Metal-binding</keyword>
<keyword evidence="3 4" id="KW-0408">Iron</keyword>
<dbReference type="InterPro" id="IPR036396">
    <property type="entry name" value="Cyt_P450_sf"/>
</dbReference>
<keyword evidence="7" id="KW-1185">Reference proteome</keyword>
<dbReference type="PANTHER" id="PTHR24305:SF222">
    <property type="entry name" value="CYTOCHROME P450 MONOOXYGENASE STCS"/>
    <property type="match status" value="1"/>
</dbReference>